<name>A0A9Q9SUR7_MOOP1</name>
<dbReference type="AlphaFoldDB" id="A0A9Q9SUR7"/>
<gene>
    <name evidence="2" type="ORF">BJP36_38765</name>
</gene>
<reference evidence="2" key="2">
    <citation type="submission" date="2022-10" db="EMBL/GenBank/DDBJ databases">
        <authorList>
            <person name="Ngo T.-E."/>
        </authorList>
    </citation>
    <scope>NUCLEOTIDE SEQUENCE</scope>
    <source>
        <strain evidence="2">JHB</strain>
    </source>
</reference>
<accession>A0A9Q9SUR7</accession>
<protein>
    <submittedName>
        <fullName evidence="2">Uncharacterized protein</fullName>
    </submittedName>
</protein>
<feature type="region of interest" description="Disordered" evidence="1">
    <location>
        <begin position="1"/>
        <end position="38"/>
    </location>
</feature>
<reference evidence="2" key="1">
    <citation type="journal article" date="2017" name="Proc. Natl. Acad. Sci. U.S.A.">
        <title>Comparative genomics uncovers the prolific and distinctive metabolic potential of the cyanobacterial genus Moorea.</title>
        <authorList>
            <person name="Leao T."/>
            <person name="Castelao G."/>
            <person name="Korobeynikov A."/>
            <person name="Monroe E.A."/>
            <person name="Podell S."/>
            <person name="Glukhov E."/>
            <person name="Allen E.E."/>
            <person name="Gerwick W.H."/>
            <person name="Gerwick L."/>
        </authorList>
    </citation>
    <scope>NUCLEOTIDE SEQUENCE</scope>
    <source>
        <strain evidence="2">JHB</strain>
    </source>
</reference>
<feature type="compositionally biased region" description="Low complexity" evidence="1">
    <location>
        <begin position="1"/>
        <end position="18"/>
    </location>
</feature>
<dbReference type="Proteomes" id="UP000176944">
    <property type="component" value="Chromosome"/>
</dbReference>
<organism evidence="2">
    <name type="scientific">Moorena producens (strain JHB)</name>
    <dbReference type="NCBI Taxonomy" id="1454205"/>
    <lineage>
        <taxon>Bacteria</taxon>
        <taxon>Bacillati</taxon>
        <taxon>Cyanobacteriota</taxon>
        <taxon>Cyanophyceae</taxon>
        <taxon>Coleofasciculales</taxon>
        <taxon>Coleofasciculaceae</taxon>
        <taxon>Moorena</taxon>
    </lineage>
</organism>
<evidence type="ECO:0000313" key="2">
    <source>
        <dbReference type="EMBL" id="WAN70015.1"/>
    </source>
</evidence>
<feature type="compositionally biased region" description="Polar residues" evidence="1">
    <location>
        <begin position="23"/>
        <end position="38"/>
    </location>
</feature>
<sequence>MKLLGRESGIGSRESGVGKPSAVSGQRSAVSGQPSAVSLQPWPWPMATLREWPRYLRCGQPWPWPMATLREWPRYANSRRNKDSSNTYLFYSKAERDRVRECP</sequence>
<dbReference type="EMBL" id="CP017708">
    <property type="protein sequence ID" value="WAN70015.1"/>
    <property type="molecule type" value="Genomic_DNA"/>
</dbReference>
<proteinExistence type="predicted"/>
<evidence type="ECO:0000256" key="1">
    <source>
        <dbReference type="SAM" id="MobiDB-lite"/>
    </source>
</evidence>